<dbReference type="Pfam" id="PF21893">
    <property type="entry name" value="DUF6918"/>
    <property type="match status" value="1"/>
</dbReference>
<gene>
    <name evidence="1" type="ORF">IDF66_08585</name>
</gene>
<keyword evidence="2" id="KW-1185">Reference proteome</keyword>
<protein>
    <submittedName>
        <fullName evidence="1">Uncharacterized protein</fullName>
    </submittedName>
</protein>
<reference evidence="1 2" key="1">
    <citation type="submission" date="2020-09" db="EMBL/GenBank/DDBJ databases">
        <title>Novel species in genus Gordonia.</title>
        <authorList>
            <person name="Zhang G."/>
        </authorList>
    </citation>
    <scope>NUCLEOTIDE SEQUENCE [LARGE SCALE GENOMIC DNA]</scope>
    <source>
        <strain evidence="1 2">ON-33</strain>
    </source>
</reference>
<dbReference type="InterPro" id="IPR054211">
    <property type="entry name" value="DUF6918"/>
</dbReference>
<evidence type="ECO:0000313" key="1">
    <source>
        <dbReference type="EMBL" id="MBD1319644.1"/>
    </source>
</evidence>
<evidence type="ECO:0000313" key="2">
    <source>
        <dbReference type="Proteomes" id="UP000602395"/>
    </source>
</evidence>
<dbReference type="Proteomes" id="UP000602395">
    <property type="component" value="Unassembled WGS sequence"/>
</dbReference>
<comment type="caution">
    <text evidence="1">The sequence shown here is derived from an EMBL/GenBank/DDBJ whole genome shotgun (WGS) entry which is preliminary data.</text>
</comment>
<name>A0ABR7WA07_9ACTN</name>
<proteinExistence type="predicted"/>
<accession>A0ABR7WA07</accession>
<organism evidence="1 2">
    <name type="scientific">Gordonia hankookensis</name>
    <dbReference type="NCBI Taxonomy" id="589403"/>
    <lineage>
        <taxon>Bacteria</taxon>
        <taxon>Bacillati</taxon>
        <taxon>Actinomycetota</taxon>
        <taxon>Actinomycetes</taxon>
        <taxon>Mycobacteriales</taxon>
        <taxon>Gordoniaceae</taxon>
        <taxon>Gordonia</taxon>
    </lineage>
</organism>
<dbReference type="RefSeq" id="WP_190266529.1">
    <property type="nucleotide sequence ID" value="NZ_BAABAD010000005.1"/>
</dbReference>
<dbReference type="EMBL" id="JACWMS010000002">
    <property type="protein sequence ID" value="MBD1319644.1"/>
    <property type="molecule type" value="Genomic_DNA"/>
</dbReference>
<sequence length="143" mass="14558">MSDSLQSLLDNDRPAVVADLVEVIDAEVSDQKGLGGAAVKTAYAAAQKVKPGITASATDKMLPDFLSALAPLWDSKPAGVAFGDHLVANGDTASEALLTVTDDQAATAKPSLAKAYNSLRGKAKGYVIAALPRVGAAIEKHAG</sequence>